<name>A0AAD4NSX8_9PLEO</name>
<accession>A0AAD4NSX8</accession>
<protein>
    <submittedName>
        <fullName evidence="2">Uncharacterized protein</fullName>
    </submittedName>
</protein>
<organism evidence="2 3">
    <name type="scientific">Alternaria panax</name>
    <dbReference type="NCBI Taxonomy" id="48097"/>
    <lineage>
        <taxon>Eukaryota</taxon>
        <taxon>Fungi</taxon>
        <taxon>Dikarya</taxon>
        <taxon>Ascomycota</taxon>
        <taxon>Pezizomycotina</taxon>
        <taxon>Dothideomycetes</taxon>
        <taxon>Pleosporomycetidae</taxon>
        <taxon>Pleosporales</taxon>
        <taxon>Pleosporineae</taxon>
        <taxon>Pleosporaceae</taxon>
        <taxon>Alternaria</taxon>
        <taxon>Alternaria sect. Panax</taxon>
    </lineage>
</organism>
<dbReference type="AlphaFoldDB" id="A0AAD4NSX8"/>
<dbReference type="EMBL" id="JAANER010000002">
    <property type="protein sequence ID" value="KAG9193194.1"/>
    <property type="molecule type" value="Genomic_DNA"/>
</dbReference>
<keyword evidence="1" id="KW-0812">Transmembrane</keyword>
<evidence type="ECO:0000256" key="1">
    <source>
        <dbReference type="SAM" id="Phobius"/>
    </source>
</evidence>
<dbReference type="Proteomes" id="UP001199106">
    <property type="component" value="Unassembled WGS sequence"/>
</dbReference>
<comment type="caution">
    <text evidence="2">The sequence shown here is derived from an EMBL/GenBank/DDBJ whole genome shotgun (WGS) entry which is preliminary data.</text>
</comment>
<feature type="transmembrane region" description="Helical" evidence="1">
    <location>
        <begin position="20"/>
        <end position="40"/>
    </location>
</feature>
<evidence type="ECO:0000313" key="3">
    <source>
        <dbReference type="Proteomes" id="UP001199106"/>
    </source>
</evidence>
<gene>
    <name evidence="2" type="ORF">G6011_03229</name>
</gene>
<keyword evidence="3" id="KW-1185">Reference proteome</keyword>
<keyword evidence="1" id="KW-0472">Membrane</keyword>
<keyword evidence="1" id="KW-1133">Transmembrane helix</keyword>
<proteinExistence type="predicted"/>
<sequence length="108" mass="11880">MPSTRPRPTQEPTKESTRTAIIVGLIIGLLGIMVLASVLYQRRLRRGAKAGAMVGEWEVGRQEGGGRTRRRGNLEEKNLEVGVIQEPLPVYTKEAAGGEKRLEMGVVR</sequence>
<evidence type="ECO:0000313" key="2">
    <source>
        <dbReference type="EMBL" id="KAG9193194.1"/>
    </source>
</evidence>
<reference evidence="2" key="1">
    <citation type="submission" date="2021-07" db="EMBL/GenBank/DDBJ databases">
        <title>Genome Resource of American Ginseng Black Spot Pathogen Alternaria panax.</title>
        <authorList>
            <person name="Qiu C."/>
            <person name="Wang W."/>
            <person name="Liu Z."/>
        </authorList>
    </citation>
    <scope>NUCLEOTIDE SEQUENCE</scope>
    <source>
        <strain evidence="2">BNCC115425</strain>
    </source>
</reference>